<proteinExistence type="predicted"/>
<keyword evidence="1" id="KW-0812">Transmembrane</keyword>
<keyword evidence="1" id="KW-0472">Membrane</keyword>
<protein>
    <submittedName>
        <fullName evidence="2">Uncharacterized protein</fullName>
    </submittedName>
</protein>
<evidence type="ECO:0000313" key="3">
    <source>
        <dbReference type="Proteomes" id="UP000177043"/>
    </source>
</evidence>
<dbReference type="EMBL" id="MHTJ01000003">
    <property type="protein sequence ID" value="OHA58502.1"/>
    <property type="molecule type" value="Genomic_DNA"/>
</dbReference>
<evidence type="ECO:0000313" key="2">
    <source>
        <dbReference type="EMBL" id="OHA58502.1"/>
    </source>
</evidence>
<dbReference type="InterPro" id="IPR027375">
    <property type="entry name" value="DKNYY"/>
</dbReference>
<keyword evidence="1" id="KW-1133">Transmembrane helix</keyword>
<comment type="caution">
    <text evidence="2">The sequence shown here is derived from an EMBL/GenBank/DDBJ whole genome shotgun (WGS) entry which is preliminary data.</text>
</comment>
<dbReference type="STRING" id="1802438.A2571_01865"/>
<name>A0A1G2QES9_9BACT</name>
<reference evidence="2 3" key="1">
    <citation type="journal article" date="2016" name="Nat. Commun.">
        <title>Thousands of microbial genomes shed light on interconnected biogeochemical processes in an aquifer system.</title>
        <authorList>
            <person name="Anantharaman K."/>
            <person name="Brown C.T."/>
            <person name="Hug L.A."/>
            <person name="Sharon I."/>
            <person name="Castelle C.J."/>
            <person name="Probst A.J."/>
            <person name="Thomas B.C."/>
            <person name="Singh A."/>
            <person name="Wilkins M.J."/>
            <person name="Karaoz U."/>
            <person name="Brodie E.L."/>
            <person name="Williams K.H."/>
            <person name="Hubbard S.S."/>
            <person name="Banfield J.F."/>
        </authorList>
    </citation>
    <scope>NUCLEOTIDE SEQUENCE [LARGE SCALE GENOMIC DNA]</scope>
</reference>
<feature type="transmembrane region" description="Helical" evidence="1">
    <location>
        <begin position="20"/>
        <end position="39"/>
    </location>
</feature>
<accession>A0A1G2QES9</accession>
<dbReference type="Pfam" id="PF13644">
    <property type="entry name" value="DKNYY"/>
    <property type="match status" value="1"/>
</dbReference>
<organism evidence="2 3">
    <name type="scientific">Candidatus Vogelbacteria bacterium RIFOXYD1_FULL_44_32</name>
    <dbReference type="NCBI Taxonomy" id="1802438"/>
    <lineage>
        <taxon>Bacteria</taxon>
        <taxon>Candidatus Vogeliibacteriota</taxon>
    </lineage>
</organism>
<gene>
    <name evidence="2" type="ORF">A2571_01865</name>
</gene>
<sequence>MDFRNLLEKIKSLLNRREFIVVAVCLLLIAIFCTGYVFWPQKTIVFEDEYQLNGNILSYRDWDGGATTTIKIRDPKTLTYIGDGYFKDKNSVYSTTAYYYQKDSKNSPTRIKGIVPDMDPETFTIYYSPKEIPPKGGSYYIRENDKISVIINFYETFKHPLPEADTKTFELIKWPYAKDKNKVFYQAEVVVGADPNTFQPVSNYSYFRDKTGIYFEGKKVENANPNEFYEKKFPGSSLLFGLDKTNVYFENQKLIGINPSTMTLNEKAIVSSEGVSWYLSGHCGDIWYIPESQVPDPENYRGPC</sequence>
<dbReference type="AlphaFoldDB" id="A0A1G2QES9"/>
<dbReference type="Proteomes" id="UP000177043">
    <property type="component" value="Unassembled WGS sequence"/>
</dbReference>
<evidence type="ECO:0000256" key="1">
    <source>
        <dbReference type="SAM" id="Phobius"/>
    </source>
</evidence>